<dbReference type="InterPro" id="IPR052929">
    <property type="entry name" value="RNase_H-like_EbsB-rel"/>
</dbReference>
<evidence type="ECO:0000256" key="1">
    <source>
        <dbReference type="SAM" id="MobiDB-lite"/>
    </source>
</evidence>
<protein>
    <recommendedName>
        <fullName evidence="2">RNase H type-1 domain-containing protein</fullName>
    </recommendedName>
</protein>
<feature type="region of interest" description="Disordered" evidence="1">
    <location>
        <begin position="1"/>
        <end position="55"/>
    </location>
</feature>
<dbReference type="GO" id="GO:0003676">
    <property type="term" value="F:nucleic acid binding"/>
    <property type="evidence" value="ECO:0007669"/>
    <property type="project" value="InterPro"/>
</dbReference>
<gene>
    <name evidence="3" type="ORF">H5410_027590</name>
</gene>
<dbReference type="PANTHER" id="PTHR47074:SF68">
    <property type="entry name" value="RNASE H TYPE-1 DOMAIN-CONTAINING PROTEIN"/>
    <property type="match status" value="1"/>
</dbReference>
<feature type="domain" description="RNase H type-1" evidence="2">
    <location>
        <begin position="162"/>
        <end position="189"/>
    </location>
</feature>
<dbReference type="OrthoDB" id="1329020at2759"/>
<evidence type="ECO:0000313" key="3">
    <source>
        <dbReference type="EMBL" id="KAG5606098.1"/>
    </source>
</evidence>
<feature type="compositionally biased region" description="Basic residues" evidence="1">
    <location>
        <begin position="24"/>
        <end position="36"/>
    </location>
</feature>
<dbReference type="GO" id="GO:0004523">
    <property type="term" value="F:RNA-DNA hybrid ribonuclease activity"/>
    <property type="evidence" value="ECO:0007669"/>
    <property type="project" value="InterPro"/>
</dbReference>
<proteinExistence type="predicted"/>
<comment type="caution">
    <text evidence="3">The sequence shown here is derived from an EMBL/GenBank/DDBJ whole genome shotgun (WGS) entry which is preliminary data.</text>
</comment>
<accession>A0A9J5Z0A1</accession>
<feature type="compositionally biased region" description="Polar residues" evidence="1">
    <location>
        <begin position="8"/>
        <end position="22"/>
    </location>
</feature>
<keyword evidence="4" id="KW-1185">Reference proteome</keyword>
<organism evidence="3 4">
    <name type="scientific">Solanum commersonii</name>
    <name type="common">Commerson's wild potato</name>
    <name type="synonym">Commerson's nightshade</name>
    <dbReference type="NCBI Taxonomy" id="4109"/>
    <lineage>
        <taxon>Eukaryota</taxon>
        <taxon>Viridiplantae</taxon>
        <taxon>Streptophyta</taxon>
        <taxon>Embryophyta</taxon>
        <taxon>Tracheophyta</taxon>
        <taxon>Spermatophyta</taxon>
        <taxon>Magnoliopsida</taxon>
        <taxon>eudicotyledons</taxon>
        <taxon>Gunneridae</taxon>
        <taxon>Pentapetalae</taxon>
        <taxon>asterids</taxon>
        <taxon>lamiids</taxon>
        <taxon>Solanales</taxon>
        <taxon>Solanaceae</taxon>
        <taxon>Solanoideae</taxon>
        <taxon>Solaneae</taxon>
        <taxon>Solanum</taxon>
    </lineage>
</organism>
<evidence type="ECO:0000313" key="4">
    <source>
        <dbReference type="Proteomes" id="UP000824120"/>
    </source>
</evidence>
<dbReference type="PROSITE" id="PS50879">
    <property type="entry name" value="RNASE_H_1"/>
    <property type="match status" value="1"/>
</dbReference>
<dbReference type="EMBL" id="JACXVP010000005">
    <property type="protein sequence ID" value="KAG5606098.1"/>
    <property type="molecule type" value="Genomic_DNA"/>
</dbReference>
<sequence length="189" mass="21027">MAKDMGSKASTSKQGTTPKSMNKPSKKKREAAKKKLNAPQGNDQNQQEEQTNQDSNCKKFIMVDDLQGMDITPLQTQYLTPPPKAPPDLTTTYDDNETSELLIKAFSPHNVNDLEEEIYQVASQQGLSPRGLHYDSWRDLIHLGEKCIHDIKVTIVKWIKPPDDWVKINTDGSALGNPGRIGAGGIIRD</sequence>
<dbReference type="AlphaFoldDB" id="A0A9J5Z0A1"/>
<dbReference type="PANTHER" id="PTHR47074">
    <property type="entry name" value="BNAC02G40300D PROTEIN"/>
    <property type="match status" value="1"/>
</dbReference>
<dbReference type="Proteomes" id="UP000824120">
    <property type="component" value="Chromosome 5"/>
</dbReference>
<feature type="compositionally biased region" description="Low complexity" evidence="1">
    <location>
        <begin position="37"/>
        <end position="55"/>
    </location>
</feature>
<evidence type="ECO:0000259" key="2">
    <source>
        <dbReference type="PROSITE" id="PS50879"/>
    </source>
</evidence>
<name>A0A9J5Z0A1_SOLCO</name>
<dbReference type="InterPro" id="IPR002156">
    <property type="entry name" value="RNaseH_domain"/>
</dbReference>
<reference evidence="3 4" key="1">
    <citation type="submission" date="2020-09" db="EMBL/GenBank/DDBJ databases">
        <title>De no assembly of potato wild relative species, Solanum commersonii.</title>
        <authorList>
            <person name="Cho K."/>
        </authorList>
    </citation>
    <scope>NUCLEOTIDE SEQUENCE [LARGE SCALE GENOMIC DNA]</scope>
    <source>
        <strain evidence="3">LZ3.2</strain>
        <tissue evidence="3">Leaf</tissue>
    </source>
</reference>